<dbReference type="Proteomes" id="UP000295773">
    <property type="component" value="Unassembled WGS sequence"/>
</dbReference>
<organism evidence="1 2">
    <name type="scientific">Longicatena caecimuris</name>
    <dbReference type="NCBI Taxonomy" id="1796635"/>
    <lineage>
        <taxon>Bacteria</taxon>
        <taxon>Bacillati</taxon>
        <taxon>Bacillota</taxon>
        <taxon>Erysipelotrichia</taxon>
        <taxon>Erysipelotrichales</taxon>
        <taxon>Erysipelotrichaceae</taxon>
        <taxon>Longicatena</taxon>
    </lineage>
</organism>
<comment type="caution">
    <text evidence="1">The sequence shown here is derived from an EMBL/GenBank/DDBJ whole genome shotgun (WGS) entry which is preliminary data.</text>
</comment>
<sequence>MNISEKCNDLYPYFDKFVDMMDDHTNSYIRTRGLRLIAYNAKWDTDNKVNNIINQWLKHIEDEKPITARQCIKDVVIIAKYKPELIDVILEALVKYEKIYDDSMQNLIFKDRQKAIRIIRQYTW</sequence>
<reference evidence="1 2" key="1">
    <citation type="submission" date="2019-03" db="EMBL/GenBank/DDBJ databases">
        <title>Genomic Encyclopedia of Type Strains, Phase IV (KMG-IV): sequencing the most valuable type-strain genomes for metagenomic binning, comparative biology and taxonomic classification.</title>
        <authorList>
            <person name="Goeker M."/>
        </authorList>
    </citation>
    <scope>NUCLEOTIDE SEQUENCE [LARGE SCALE GENOMIC DNA]</scope>
    <source>
        <strain evidence="1 2">DSM 29481</strain>
    </source>
</reference>
<dbReference type="EMBL" id="SMBP01000032">
    <property type="protein sequence ID" value="TCU52823.1"/>
    <property type="molecule type" value="Genomic_DNA"/>
</dbReference>
<dbReference type="AlphaFoldDB" id="A0A4R3SVU4"/>
<dbReference type="RefSeq" id="WP_243642730.1">
    <property type="nucleotide sequence ID" value="NZ_JANKBG010000033.1"/>
</dbReference>
<evidence type="ECO:0000313" key="2">
    <source>
        <dbReference type="Proteomes" id="UP000295773"/>
    </source>
</evidence>
<proteinExistence type="predicted"/>
<keyword evidence="2" id="KW-1185">Reference proteome</keyword>
<protein>
    <submittedName>
        <fullName evidence="1">Uncharacterized protein</fullName>
    </submittedName>
</protein>
<name>A0A4R3SVU4_9FIRM</name>
<accession>A0A4R3SVU4</accession>
<dbReference type="SUPFAM" id="SSF48371">
    <property type="entry name" value="ARM repeat"/>
    <property type="match status" value="1"/>
</dbReference>
<dbReference type="InterPro" id="IPR016024">
    <property type="entry name" value="ARM-type_fold"/>
</dbReference>
<evidence type="ECO:0000313" key="1">
    <source>
        <dbReference type="EMBL" id="TCU52823.1"/>
    </source>
</evidence>
<gene>
    <name evidence="1" type="ORF">EDD61_13219</name>
</gene>